<reference evidence="4 5" key="1">
    <citation type="journal article" date="2018" name="Mol. Genet. Genomics">
        <title>The red deer Cervus elaphus genome CerEla1.0: sequencing, annotating, genes, and chromosomes.</title>
        <authorList>
            <person name="Bana N.A."/>
            <person name="Nyiri A."/>
            <person name="Nagy J."/>
            <person name="Frank K."/>
            <person name="Nagy T."/>
            <person name="Steger V."/>
            <person name="Schiller M."/>
            <person name="Lakatos P."/>
            <person name="Sugar L."/>
            <person name="Horn P."/>
            <person name="Barta E."/>
            <person name="Orosz L."/>
        </authorList>
    </citation>
    <scope>NUCLEOTIDE SEQUENCE [LARGE SCALE GENOMIC DNA]</scope>
    <source>
        <strain evidence="4">Hungarian</strain>
    </source>
</reference>
<comment type="caution">
    <text evidence="4">The sequence shown here is derived from an EMBL/GenBank/DDBJ whole genome shotgun (WGS) entry which is preliminary data.</text>
</comment>
<protein>
    <recommendedName>
        <fullName evidence="3">PDEase domain-containing protein</fullName>
    </recommendedName>
</protein>
<dbReference type="GO" id="GO:0007165">
    <property type="term" value="P:signal transduction"/>
    <property type="evidence" value="ECO:0007669"/>
    <property type="project" value="InterPro"/>
</dbReference>
<feature type="domain" description="PDEase" evidence="3">
    <location>
        <begin position="1"/>
        <end position="156"/>
    </location>
</feature>
<evidence type="ECO:0000259" key="3">
    <source>
        <dbReference type="PROSITE" id="PS51845"/>
    </source>
</evidence>
<dbReference type="Proteomes" id="UP000242450">
    <property type="component" value="Chromosome 26"/>
</dbReference>
<dbReference type="PROSITE" id="PS51845">
    <property type="entry name" value="PDEASE_I_2"/>
    <property type="match status" value="1"/>
</dbReference>
<evidence type="ECO:0000313" key="4">
    <source>
        <dbReference type="EMBL" id="OWK02042.1"/>
    </source>
</evidence>
<dbReference type="InterPro" id="IPR036971">
    <property type="entry name" value="PDEase_catalytic_dom_sf"/>
</dbReference>
<name>A0A212C7W2_CEREH</name>
<dbReference type="PANTHER" id="PTHR11347">
    <property type="entry name" value="CYCLIC NUCLEOTIDE PHOSPHODIESTERASE"/>
    <property type="match status" value="1"/>
</dbReference>
<evidence type="ECO:0000313" key="5">
    <source>
        <dbReference type="Proteomes" id="UP000242450"/>
    </source>
</evidence>
<dbReference type="GO" id="GO:0046872">
    <property type="term" value="F:metal ion binding"/>
    <property type="evidence" value="ECO:0007669"/>
    <property type="project" value="UniProtKB-KW"/>
</dbReference>
<accession>A0A212C7W2</accession>
<evidence type="ECO:0000256" key="2">
    <source>
        <dbReference type="ARBA" id="ARBA00022801"/>
    </source>
</evidence>
<dbReference type="SUPFAM" id="SSF109604">
    <property type="entry name" value="HD-domain/PDEase-like"/>
    <property type="match status" value="1"/>
</dbReference>
<gene>
    <name evidence="4" type="ORF">Celaphus_00019170</name>
</gene>
<dbReference type="EMBL" id="MKHE01000026">
    <property type="protein sequence ID" value="OWK02042.1"/>
    <property type="molecule type" value="Genomic_DNA"/>
</dbReference>
<proteinExistence type="predicted"/>
<dbReference type="OrthoDB" id="546632at2759"/>
<keyword evidence="5" id="KW-1185">Reference proteome</keyword>
<dbReference type="Gene3D" id="1.10.1300.10">
    <property type="entry name" value="3'5'-cyclic nucleotide phosphodiesterase, catalytic domain"/>
    <property type="match status" value="1"/>
</dbReference>
<keyword evidence="1" id="KW-0479">Metal-binding</keyword>
<evidence type="ECO:0000256" key="1">
    <source>
        <dbReference type="ARBA" id="ARBA00022723"/>
    </source>
</evidence>
<dbReference type="GO" id="GO:0004114">
    <property type="term" value="F:3',5'-cyclic-nucleotide phosphodiesterase activity"/>
    <property type="evidence" value="ECO:0007669"/>
    <property type="project" value="InterPro"/>
</dbReference>
<dbReference type="Pfam" id="PF00233">
    <property type="entry name" value="PDEase_I"/>
    <property type="match status" value="1"/>
</dbReference>
<keyword evidence="2" id="KW-0378">Hydrolase</keyword>
<organism evidence="4 5">
    <name type="scientific">Cervus elaphus hippelaphus</name>
    <name type="common">European red deer</name>
    <dbReference type="NCBI Taxonomy" id="46360"/>
    <lineage>
        <taxon>Eukaryota</taxon>
        <taxon>Metazoa</taxon>
        <taxon>Chordata</taxon>
        <taxon>Craniata</taxon>
        <taxon>Vertebrata</taxon>
        <taxon>Euteleostomi</taxon>
        <taxon>Mammalia</taxon>
        <taxon>Eutheria</taxon>
        <taxon>Laurasiatheria</taxon>
        <taxon>Artiodactyla</taxon>
        <taxon>Ruminantia</taxon>
        <taxon>Pecora</taxon>
        <taxon>Cervidae</taxon>
        <taxon>Cervinae</taxon>
        <taxon>Cervus</taxon>
    </lineage>
</organism>
<dbReference type="InterPro" id="IPR002073">
    <property type="entry name" value="PDEase_catalytic_dom"/>
</dbReference>
<sequence>MDNRQSRGSRPSRNLCLREHRYVRSCSQASCSAASSGDRLRPPAARAHRDRVIGLMMTACDLCSVTKLWPVTRLTANDIYAEFWAEGDEMKKLGIQPIPMMDRDKKDEVPQGQLGFYNAVAIPCYTTLTQIFPATEPLLKACRNNLSQWEKVIRGEESALGILDTPEAQESSEKLPVKTDD</sequence>
<dbReference type="AlphaFoldDB" id="A0A212C7W2"/>